<sequence length="190" mass="21462">MSREQMRELAAGLEASMRRFLWVIRKPDRIEDEEPIDDDHLHGFDFEDFSKRVRGRGKVVRGWAPQLEILSHPATAAFISHCGWNSCMEAMSSGVPMLTWPIQFDQPANAVLVTEVLRAGIVAREWEKRDEVETGEKIAAVIERLMGDGHEGRDVRRKAREVGARLRAAVAEGGNSREELDALLAYISRP</sequence>
<dbReference type="Pfam" id="PF00201">
    <property type="entry name" value="UDPGT"/>
    <property type="match status" value="1"/>
</dbReference>
<dbReference type="PANTHER" id="PTHR48044:SF22">
    <property type="entry name" value="GLYCOSYLTRANSFERASE"/>
    <property type="match status" value="1"/>
</dbReference>
<dbReference type="GO" id="GO:0008194">
    <property type="term" value="F:UDP-glycosyltransferase activity"/>
    <property type="evidence" value="ECO:0007669"/>
    <property type="project" value="InterPro"/>
</dbReference>
<dbReference type="InterPro" id="IPR035595">
    <property type="entry name" value="UDP_glycos_trans_CS"/>
</dbReference>
<organism evidence="5 7">
    <name type="scientific">Vanilla planifolia</name>
    <name type="common">Vanilla</name>
    <dbReference type="NCBI Taxonomy" id="51239"/>
    <lineage>
        <taxon>Eukaryota</taxon>
        <taxon>Viridiplantae</taxon>
        <taxon>Streptophyta</taxon>
        <taxon>Embryophyta</taxon>
        <taxon>Tracheophyta</taxon>
        <taxon>Spermatophyta</taxon>
        <taxon>Magnoliopsida</taxon>
        <taxon>Liliopsida</taxon>
        <taxon>Asparagales</taxon>
        <taxon>Orchidaceae</taxon>
        <taxon>Vanilloideae</taxon>
        <taxon>Vanilleae</taxon>
        <taxon>Vanilla</taxon>
    </lineage>
</organism>
<evidence type="ECO:0000313" key="7">
    <source>
        <dbReference type="Proteomes" id="UP000639772"/>
    </source>
</evidence>
<dbReference type="AlphaFoldDB" id="A0A835S944"/>
<evidence type="ECO:0000313" key="4">
    <source>
        <dbReference type="EMBL" id="KAG0497704.1"/>
    </source>
</evidence>
<gene>
    <name evidence="5" type="ORF">HPP92_002123</name>
    <name evidence="4" type="ORF">HPP92_002395</name>
</gene>
<evidence type="ECO:0000256" key="1">
    <source>
        <dbReference type="ARBA" id="ARBA00009995"/>
    </source>
</evidence>
<comment type="similarity">
    <text evidence="1 3">Belongs to the UDP-glycosyltransferase family.</text>
</comment>
<proteinExistence type="inferred from homology"/>
<evidence type="ECO:0008006" key="8">
    <source>
        <dbReference type="Google" id="ProtNLM"/>
    </source>
</evidence>
<dbReference type="PROSITE" id="PS00375">
    <property type="entry name" value="UDPGT"/>
    <property type="match status" value="1"/>
</dbReference>
<dbReference type="CDD" id="cd03784">
    <property type="entry name" value="GT1_Gtf-like"/>
    <property type="match status" value="1"/>
</dbReference>
<dbReference type="Proteomes" id="UP000636800">
    <property type="component" value="Chromosome 1"/>
</dbReference>
<dbReference type="OrthoDB" id="5835829at2759"/>
<protein>
    <recommendedName>
        <fullName evidence="8">UDP-glycosyltransferases domain-containing protein</fullName>
    </recommendedName>
</protein>
<accession>A0A835S944</accession>
<keyword evidence="2 3" id="KW-0808">Transferase</keyword>
<name>A0A835S944_VANPL</name>
<evidence type="ECO:0000313" key="5">
    <source>
        <dbReference type="EMBL" id="KAG0502051.1"/>
    </source>
</evidence>
<dbReference type="PANTHER" id="PTHR48044">
    <property type="entry name" value="GLYCOSYLTRANSFERASE"/>
    <property type="match status" value="1"/>
</dbReference>
<keyword evidence="3" id="KW-0328">Glycosyltransferase</keyword>
<dbReference type="SUPFAM" id="SSF53756">
    <property type="entry name" value="UDP-Glycosyltransferase/glycogen phosphorylase"/>
    <property type="match status" value="1"/>
</dbReference>
<evidence type="ECO:0000256" key="2">
    <source>
        <dbReference type="ARBA" id="ARBA00022679"/>
    </source>
</evidence>
<evidence type="ECO:0000256" key="3">
    <source>
        <dbReference type="RuleBase" id="RU003718"/>
    </source>
</evidence>
<dbReference type="FunFam" id="3.40.50.2000:FF:000060">
    <property type="entry name" value="Glycosyltransferase"/>
    <property type="match status" value="1"/>
</dbReference>
<dbReference type="InterPro" id="IPR002213">
    <property type="entry name" value="UDP_glucos_trans"/>
</dbReference>
<dbReference type="EMBL" id="JADCNL010000001">
    <property type="protein sequence ID" value="KAG0497704.1"/>
    <property type="molecule type" value="Genomic_DNA"/>
</dbReference>
<dbReference type="GO" id="GO:1901137">
    <property type="term" value="P:carbohydrate derivative biosynthetic process"/>
    <property type="evidence" value="ECO:0007669"/>
    <property type="project" value="UniProtKB-ARBA"/>
</dbReference>
<keyword evidence="6" id="KW-1185">Reference proteome</keyword>
<comment type="caution">
    <text evidence="5">The sequence shown here is derived from an EMBL/GenBank/DDBJ whole genome shotgun (WGS) entry which is preliminary data.</text>
</comment>
<dbReference type="EMBL" id="JADCNM010000001">
    <property type="protein sequence ID" value="KAG0502051.1"/>
    <property type="molecule type" value="Genomic_DNA"/>
</dbReference>
<dbReference type="Gene3D" id="3.40.50.2000">
    <property type="entry name" value="Glycogen Phosphorylase B"/>
    <property type="match status" value="1"/>
</dbReference>
<evidence type="ECO:0000313" key="6">
    <source>
        <dbReference type="Proteomes" id="UP000636800"/>
    </source>
</evidence>
<reference evidence="6 7" key="1">
    <citation type="journal article" date="2020" name="Nat. Food">
        <title>A phased Vanilla planifolia genome enables genetic improvement of flavour and production.</title>
        <authorList>
            <person name="Hasing T."/>
            <person name="Tang H."/>
            <person name="Brym M."/>
            <person name="Khazi F."/>
            <person name="Huang T."/>
            <person name="Chambers A.H."/>
        </authorList>
    </citation>
    <scope>NUCLEOTIDE SEQUENCE [LARGE SCALE GENOMIC DNA]</scope>
    <source>
        <tissue evidence="5">Leaf</tissue>
    </source>
</reference>
<dbReference type="Proteomes" id="UP000639772">
    <property type="component" value="Chromosome 1"/>
</dbReference>